<dbReference type="RefSeq" id="XP_040689469.1">
    <property type="nucleotide sequence ID" value="XM_040835448.1"/>
</dbReference>
<protein>
    <submittedName>
        <fullName evidence="1">Uncharacterized protein</fullName>
    </submittedName>
</protein>
<keyword evidence="2" id="KW-1185">Reference proteome</keyword>
<dbReference type="GeneID" id="63751296"/>
<evidence type="ECO:0000313" key="1">
    <source>
        <dbReference type="EMBL" id="OJJ35793.1"/>
    </source>
</evidence>
<dbReference type="EMBL" id="KV878212">
    <property type="protein sequence ID" value="OJJ35793.1"/>
    <property type="molecule type" value="Genomic_DNA"/>
</dbReference>
<gene>
    <name evidence="1" type="ORF">ASPWEDRAFT_41033</name>
</gene>
<dbReference type="VEuPathDB" id="FungiDB:ASPWEDRAFT_41033"/>
<sequence length="107" mass="12598">MCQHMRLGHLLRCRQYEPPLNKEQCRHERLSPFKARINFGTWDELIRRSRNCRVCSALVKKASKDGPFDAGLRTELEIGLYNVHLGMPYNFDLLFTIEDNQSRLSVF</sequence>
<reference evidence="2" key="1">
    <citation type="journal article" date="2017" name="Genome Biol.">
        <title>Comparative genomics reveals high biological diversity and specific adaptations in the industrially and medically important fungal genus Aspergillus.</title>
        <authorList>
            <person name="de Vries R.P."/>
            <person name="Riley R."/>
            <person name="Wiebenga A."/>
            <person name="Aguilar-Osorio G."/>
            <person name="Amillis S."/>
            <person name="Uchima C.A."/>
            <person name="Anderluh G."/>
            <person name="Asadollahi M."/>
            <person name="Askin M."/>
            <person name="Barry K."/>
            <person name="Battaglia E."/>
            <person name="Bayram O."/>
            <person name="Benocci T."/>
            <person name="Braus-Stromeyer S.A."/>
            <person name="Caldana C."/>
            <person name="Canovas D."/>
            <person name="Cerqueira G.C."/>
            <person name="Chen F."/>
            <person name="Chen W."/>
            <person name="Choi C."/>
            <person name="Clum A."/>
            <person name="Dos Santos R.A."/>
            <person name="Damasio A.R."/>
            <person name="Diallinas G."/>
            <person name="Emri T."/>
            <person name="Fekete E."/>
            <person name="Flipphi M."/>
            <person name="Freyberg S."/>
            <person name="Gallo A."/>
            <person name="Gournas C."/>
            <person name="Habgood R."/>
            <person name="Hainaut M."/>
            <person name="Harispe M.L."/>
            <person name="Henrissat B."/>
            <person name="Hilden K.S."/>
            <person name="Hope R."/>
            <person name="Hossain A."/>
            <person name="Karabika E."/>
            <person name="Karaffa L."/>
            <person name="Karanyi Z."/>
            <person name="Krasevec N."/>
            <person name="Kuo A."/>
            <person name="Kusch H."/>
            <person name="LaButti K."/>
            <person name="Lagendijk E.L."/>
            <person name="Lapidus A."/>
            <person name="Levasseur A."/>
            <person name="Lindquist E."/>
            <person name="Lipzen A."/>
            <person name="Logrieco A.F."/>
            <person name="MacCabe A."/>
            <person name="Maekelae M.R."/>
            <person name="Malavazi I."/>
            <person name="Melin P."/>
            <person name="Meyer V."/>
            <person name="Mielnichuk N."/>
            <person name="Miskei M."/>
            <person name="Molnar A.P."/>
            <person name="Mule G."/>
            <person name="Ngan C.Y."/>
            <person name="Orejas M."/>
            <person name="Orosz E."/>
            <person name="Ouedraogo J.P."/>
            <person name="Overkamp K.M."/>
            <person name="Park H.-S."/>
            <person name="Perrone G."/>
            <person name="Piumi F."/>
            <person name="Punt P.J."/>
            <person name="Ram A.F."/>
            <person name="Ramon A."/>
            <person name="Rauscher S."/>
            <person name="Record E."/>
            <person name="Riano-Pachon D.M."/>
            <person name="Robert V."/>
            <person name="Roehrig J."/>
            <person name="Ruller R."/>
            <person name="Salamov A."/>
            <person name="Salih N.S."/>
            <person name="Samson R.A."/>
            <person name="Sandor E."/>
            <person name="Sanguinetti M."/>
            <person name="Schuetze T."/>
            <person name="Sepcic K."/>
            <person name="Shelest E."/>
            <person name="Sherlock G."/>
            <person name="Sophianopoulou V."/>
            <person name="Squina F.M."/>
            <person name="Sun H."/>
            <person name="Susca A."/>
            <person name="Todd R.B."/>
            <person name="Tsang A."/>
            <person name="Unkles S.E."/>
            <person name="van de Wiele N."/>
            <person name="van Rossen-Uffink D."/>
            <person name="Oliveira J.V."/>
            <person name="Vesth T.C."/>
            <person name="Visser J."/>
            <person name="Yu J.-H."/>
            <person name="Zhou M."/>
            <person name="Andersen M.R."/>
            <person name="Archer D.B."/>
            <person name="Baker S.E."/>
            <person name="Benoit I."/>
            <person name="Brakhage A.A."/>
            <person name="Braus G.H."/>
            <person name="Fischer R."/>
            <person name="Frisvad J.C."/>
            <person name="Goldman G.H."/>
            <person name="Houbraken J."/>
            <person name="Oakley B."/>
            <person name="Pocsi I."/>
            <person name="Scazzocchio C."/>
            <person name="Seiboth B."/>
            <person name="vanKuyk P.A."/>
            <person name="Wortman J."/>
            <person name="Dyer P.S."/>
            <person name="Grigoriev I.V."/>
        </authorList>
    </citation>
    <scope>NUCLEOTIDE SEQUENCE [LARGE SCALE GENOMIC DNA]</scope>
    <source>
        <strain evidence="2">DTO 134E9</strain>
    </source>
</reference>
<accession>A0A1L9RLN5</accession>
<dbReference type="Proteomes" id="UP000184383">
    <property type="component" value="Unassembled WGS sequence"/>
</dbReference>
<dbReference type="AlphaFoldDB" id="A0A1L9RLN5"/>
<evidence type="ECO:0000313" key="2">
    <source>
        <dbReference type="Proteomes" id="UP000184383"/>
    </source>
</evidence>
<organism evidence="1 2">
    <name type="scientific">Aspergillus wentii DTO 134E9</name>
    <dbReference type="NCBI Taxonomy" id="1073089"/>
    <lineage>
        <taxon>Eukaryota</taxon>
        <taxon>Fungi</taxon>
        <taxon>Dikarya</taxon>
        <taxon>Ascomycota</taxon>
        <taxon>Pezizomycotina</taxon>
        <taxon>Eurotiomycetes</taxon>
        <taxon>Eurotiomycetidae</taxon>
        <taxon>Eurotiales</taxon>
        <taxon>Aspergillaceae</taxon>
        <taxon>Aspergillus</taxon>
        <taxon>Aspergillus subgen. Cremei</taxon>
    </lineage>
</organism>
<proteinExistence type="predicted"/>
<name>A0A1L9RLN5_ASPWE</name>